<dbReference type="HAMAP" id="MF_00736">
    <property type="entry name" value="Ribosomal_uL11"/>
    <property type="match status" value="1"/>
</dbReference>
<keyword evidence="5 7" id="KW-0689">Ribosomal protein</keyword>
<dbReference type="InterPro" id="IPR006519">
    <property type="entry name" value="Ribosomal_uL11_bac-typ"/>
</dbReference>
<evidence type="ECO:0000256" key="7">
    <source>
        <dbReference type="HAMAP-Rule" id="MF_00736"/>
    </source>
</evidence>
<dbReference type="FunFam" id="1.10.10.250:FF:000001">
    <property type="entry name" value="50S ribosomal protein L11"/>
    <property type="match status" value="1"/>
</dbReference>
<evidence type="ECO:0000256" key="1">
    <source>
        <dbReference type="ARBA" id="ARBA00010537"/>
    </source>
</evidence>
<dbReference type="InterPro" id="IPR020783">
    <property type="entry name" value="Ribosomal_uL11_C"/>
</dbReference>
<dbReference type="GO" id="GO:0006412">
    <property type="term" value="P:translation"/>
    <property type="evidence" value="ECO:0007669"/>
    <property type="project" value="UniProtKB-UniRule"/>
</dbReference>
<comment type="similarity">
    <text evidence="1 7 8">Belongs to the universal ribosomal protein uL11 family.</text>
</comment>
<evidence type="ECO:0000256" key="2">
    <source>
        <dbReference type="ARBA" id="ARBA00022481"/>
    </source>
</evidence>
<evidence type="ECO:0000256" key="5">
    <source>
        <dbReference type="ARBA" id="ARBA00022980"/>
    </source>
</evidence>
<dbReference type="GO" id="GO:0003735">
    <property type="term" value="F:structural constituent of ribosome"/>
    <property type="evidence" value="ECO:0007669"/>
    <property type="project" value="InterPro"/>
</dbReference>
<dbReference type="NCBIfam" id="TIGR01632">
    <property type="entry name" value="L11_bact"/>
    <property type="match status" value="1"/>
</dbReference>
<dbReference type="InterPro" id="IPR036796">
    <property type="entry name" value="Ribosomal_uL11_N_sf"/>
</dbReference>
<dbReference type="EMBL" id="PFMI01000050">
    <property type="protein sequence ID" value="PIZ00684.1"/>
    <property type="molecule type" value="Genomic_DNA"/>
</dbReference>
<dbReference type="GO" id="GO:0070180">
    <property type="term" value="F:large ribosomal subunit rRNA binding"/>
    <property type="evidence" value="ECO:0007669"/>
    <property type="project" value="UniProtKB-UniRule"/>
</dbReference>
<dbReference type="SMART" id="SM00649">
    <property type="entry name" value="RL11"/>
    <property type="match status" value="1"/>
</dbReference>
<keyword evidence="3 7" id="KW-0699">rRNA-binding</keyword>
<dbReference type="Pfam" id="PF00298">
    <property type="entry name" value="Ribosomal_L11"/>
    <property type="match status" value="1"/>
</dbReference>
<dbReference type="PANTHER" id="PTHR11661:SF1">
    <property type="entry name" value="LARGE RIBOSOMAL SUBUNIT PROTEIN UL11M"/>
    <property type="match status" value="1"/>
</dbReference>
<evidence type="ECO:0000313" key="13">
    <source>
        <dbReference type="Proteomes" id="UP000229371"/>
    </source>
</evidence>
<evidence type="ECO:0000256" key="6">
    <source>
        <dbReference type="ARBA" id="ARBA00023274"/>
    </source>
</evidence>
<protein>
    <recommendedName>
        <fullName evidence="7">Large ribosomal subunit protein uL11</fullName>
    </recommendedName>
</protein>
<keyword evidence="2 7" id="KW-0488">Methylation</keyword>
<keyword evidence="6 7" id="KW-0687">Ribonucleoprotein</keyword>
<dbReference type="SUPFAM" id="SSF54747">
    <property type="entry name" value="Ribosomal L11/L12e N-terminal domain"/>
    <property type="match status" value="1"/>
</dbReference>
<accession>A0A2M7RMN8</accession>
<dbReference type="CDD" id="cd00349">
    <property type="entry name" value="Ribosomal_L11"/>
    <property type="match status" value="1"/>
</dbReference>
<dbReference type="Gene3D" id="1.10.10.250">
    <property type="entry name" value="Ribosomal protein L11, C-terminal domain"/>
    <property type="match status" value="1"/>
</dbReference>
<feature type="domain" description="Large ribosomal subunit protein uL11 N-terminal" evidence="11">
    <location>
        <begin position="8"/>
        <end position="65"/>
    </location>
</feature>
<reference evidence="13" key="1">
    <citation type="submission" date="2017-09" db="EMBL/GenBank/DDBJ databases">
        <title>Depth-based differentiation of microbial function through sediment-hosted aquifers and enrichment of novel symbionts in the deep terrestrial subsurface.</title>
        <authorList>
            <person name="Probst A.J."/>
            <person name="Ladd B."/>
            <person name="Jarett J.K."/>
            <person name="Geller-Mcgrath D.E."/>
            <person name="Sieber C.M.K."/>
            <person name="Emerson J.B."/>
            <person name="Anantharaman K."/>
            <person name="Thomas B.C."/>
            <person name="Malmstrom R."/>
            <person name="Stieglmeier M."/>
            <person name="Klingl A."/>
            <person name="Woyke T."/>
            <person name="Ryan C.M."/>
            <person name="Banfield J.F."/>
        </authorList>
    </citation>
    <scope>NUCLEOTIDE SEQUENCE [LARGE SCALE GENOMIC DNA]</scope>
</reference>
<dbReference type="InterPro" id="IPR020785">
    <property type="entry name" value="Ribosomal_uL11_CS"/>
</dbReference>
<proteinExistence type="inferred from homology"/>
<evidence type="ECO:0000256" key="8">
    <source>
        <dbReference type="RuleBase" id="RU003978"/>
    </source>
</evidence>
<evidence type="ECO:0000313" key="12">
    <source>
        <dbReference type="EMBL" id="PIZ00684.1"/>
    </source>
</evidence>
<dbReference type="InterPro" id="IPR000911">
    <property type="entry name" value="Ribosomal_uL11"/>
</dbReference>
<dbReference type="InterPro" id="IPR020784">
    <property type="entry name" value="Ribosomal_uL11_N"/>
</dbReference>
<sequence>MAKITAIVKLHIPAGRATPAPPIGPSLASRGVNIGDFCQKFNDATKNQMGLTIPVEVTIFEDKSFEFSLKSPLASELLKKAAGIEKGSGIPNTKKAGKITKAQLEEIAQRKISDLNTDDIQKAMKIIAGTAKNMGISVE</sequence>
<evidence type="ECO:0000256" key="9">
    <source>
        <dbReference type="RuleBase" id="RU003979"/>
    </source>
</evidence>
<evidence type="ECO:0000259" key="10">
    <source>
        <dbReference type="Pfam" id="PF00298"/>
    </source>
</evidence>
<dbReference type="InterPro" id="IPR036769">
    <property type="entry name" value="Ribosomal_uL11_C_sf"/>
</dbReference>
<comment type="PTM">
    <text evidence="7 9">One or more lysine residues are methylated.</text>
</comment>
<feature type="domain" description="Large ribosomal subunit protein uL11 C-terminal" evidence="10">
    <location>
        <begin position="70"/>
        <end position="138"/>
    </location>
</feature>
<organism evidence="12 13">
    <name type="scientific">bacterium (Candidatus Gribaldobacteria) CG_4_10_14_0_8_um_filter_33_9</name>
    <dbReference type="NCBI Taxonomy" id="2014266"/>
    <lineage>
        <taxon>Bacteria</taxon>
        <taxon>Candidatus Gribaldobacteria</taxon>
    </lineage>
</organism>
<evidence type="ECO:0000256" key="3">
    <source>
        <dbReference type="ARBA" id="ARBA00022730"/>
    </source>
</evidence>
<dbReference type="Pfam" id="PF03946">
    <property type="entry name" value="Ribosomal_L11_N"/>
    <property type="match status" value="1"/>
</dbReference>
<dbReference type="Proteomes" id="UP000229371">
    <property type="component" value="Unassembled WGS sequence"/>
</dbReference>
<keyword evidence="4 7" id="KW-0694">RNA-binding</keyword>
<dbReference type="GO" id="GO:0022625">
    <property type="term" value="C:cytosolic large ribosomal subunit"/>
    <property type="evidence" value="ECO:0007669"/>
    <property type="project" value="TreeGrafter"/>
</dbReference>
<dbReference type="SUPFAM" id="SSF46906">
    <property type="entry name" value="Ribosomal protein L11, C-terminal domain"/>
    <property type="match status" value="1"/>
</dbReference>
<dbReference type="PANTHER" id="PTHR11661">
    <property type="entry name" value="60S RIBOSOMAL PROTEIN L12"/>
    <property type="match status" value="1"/>
</dbReference>
<gene>
    <name evidence="7 12" type="primary">rplK</name>
    <name evidence="12" type="ORF">COY61_01890</name>
</gene>
<dbReference type="AlphaFoldDB" id="A0A2M7RMN8"/>
<dbReference type="Gene3D" id="3.30.1550.10">
    <property type="entry name" value="Ribosomal protein L11/L12, N-terminal domain"/>
    <property type="match status" value="1"/>
</dbReference>
<comment type="subunit">
    <text evidence="7">Part of the ribosomal stalk of the 50S ribosomal subunit. Interacts with L10 and the large rRNA to form the base of the stalk. L10 forms an elongated spine to which L12 dimers bind in a sequential fashion forming a multimeric L10(L12)X complex.</text>
</comment>
<comment type="caution">
    <text evidence="12">The sequence shown here is derived from an EMBL/GenBank/DDBJ whole genome shotgun (WGS) entry which is preliminary data.</text>
</comment>
<evidence type="ECO:0000259" key="11">
    <source>
        <dbReference type="Pfam" id="PF03946"/>
    </source>
</evidence>
<comment type="function">
    <text evidence="7 9">Forms part of the ribosomal stalk which helps the ribosome interact with GTP-bound translation factors.</text>
</comment>
<dbReference type="PROSITE" id="PS00359">
    <property type="entry name" value="RIBOSOMAL_L11"/>
    <property type="match status" value="1"/>
</dbReference>
<name>A0A2M7RMN8_9BACT</name>
<evidence type="ECO:0000256" key="4">
    <source>
        <dbReference type="ARBA" id="ARBA00022884"/>
    </source>
</evidence>